<name>A0A7S5RG74_9CAUD</name>
<dbReference type="Proteomes" id="UP000629603">
    <property type="component" value="Segment"/>
</dbReference>
<organism evidence="1 2">
    <name type="scientific">Rhizobium phage RHph_TM30</name>
    <dbReference type="NCBI Taxonomy" id="2509764"/>
    <lineage>
        <taxon>Viruses</taxon>
        <taxon>Duplodnaviria</taxon>
        <taxon>Heunggongvirae</taxon>
        <taxon>Uroviricota</taxon>
        <taxon>Caudoviricetes</taxon>
        <taxon>Kleczkowskaviridae</taxon>
        <taxon>Cuauhnahuacvirus</taxon>
        <taxon>Cuauhnahuacvirus TM30</taxon>
    </lineage>
</organism>
<dbReference type="EMBL" id="MN988521">
    <property type="protein sequence ID" value="QIG71459.1"/>
    <property type="molecule type" value="Genomic_DNA"/>
</dbReference>
<evidence type="ECO:0000313" key="2">
    <source>
        <dbReference type="Proteomes" id="UP000629603"/>
    </source>
</evidence>
<keyword evidence="2" id="KW-1185">Reference proteome</keyword>
<sequence>MADKNESSLDKKLTKINLYSRADYPITLKYDSTNIFIPARGNALDLTEELIEEELPSAISFVRF</sequence>
<protein>
    <submittedName>
        <fullName evidence="1">Uncharacterized protein</fullName>
    </submittedName>
</protein>
<reference evidence="1 2" key="1">
    <citation type="submission" date="2020-01" db="EMBL/GenBank/DDBJ databases">
        <title>Patterns of diversity and host range of bacteriophage communities associated with bean-nodulatin bacteria.</title>
        <authorList>
            <person name="Vann Cauwenberghe J."/>
            <person name="Santamaria R.I."/>
            <person name="Bustos P."/>
            <person name="Juarez S."/>
            <person name="Gonzalez V."/>
        </authorList>
    </citation>
    <scope>NUCLEOTIDE SEQUENCE [LARGE SCALE GENOMIC DNA]</scope>
</reference>
<accession>A0A7S5RG74</accession>
<evidence type="ECO:0000313" key="1">
    <source>
        <dbReference type="EMBL" id="QIG71459.1"/>
    </source>
</evidence>
<proteinExistence type="predicted"/>
<gene>
    <name evidence="1" type="ORF">EVB93_372</name>
</gene>